<dbReference type="AlphaFoldDB" id="A0A239GPV5"/>
<evidence type="ECO:0000256" key="1">
    <source>
        <dbReference type="ARBA" id="ARBA00001933"/>
    </source>
</evidence>
<evidence type="ECO:0000256" key="5">
    <source>
        <dbReference type="PIRSR" id="PIRSR006278-2"/>
    </source>
</evidence>
<dbReference type="Pfam" id="PF00291">
    <property type="entry name" value="PALP"/>
    <property type="match status" value="1"/>
</dbReference>
<name>A0A239GPV5_9ACTN</name>
<organism evidence="7 8">
    <name type="scientific">Asanoa hainanensis</name>
    <dbReference type="NCBI Taxonomy" id="560556"/>
    <lineage>
        <taxon>Bacteria</taxon>
        <taxon>Bacillati</taxon>
        <taxon>Actinomycetota</taxon>
        <taxon>Actinomycetes</taxon>
        <taxon>Micromonosporales</taxon>
        <taxon>Micromonosporaceae</taxon>
        <taxon>Asanoa</taxon>
    </lineage>
</organism>
<evidence type="ECO:0000313" key="8">
    <source>
        <dbReference type="Proteomes" id="UP000198362"/>
    </source>
</evidence>
<dbReference type="InterPro" id="IPR036052">
    <property type="entry name" value="TrpB-like_PALP_sf"/>
</dbReference>
<dbReference type="Proteomes" id="UP000198362">
    <property type="component" value="Unassembled WGS sequence"/>
</dbReference>
<dbReference type="RefSeq" id="WP_179266020.1">
    <property type="nucleotide sequence ID" value="NZ_FZPH01000001.1"/>
</dbReference>
<comment type="similarity">
    <text evidence="2">Belongs to the ACC deaminase/D-cysteine desulfhydrase family.</text>
</comment>
<dbReference type="SUPFAM" id="SSF53686">
    <property type="entry name" value="Tryptophan synthase beta subunit-like PLP-dependent enzymes"/>
    <property type="match status" value="1"/>
</dbReference>
<feature type="modified residue" description="N6-(pyridoxal phosphate)lysine" evidence="5">
    <location>
        <position position="45"/>
    </location>
</feature>
<comment type="cofactor">
    <cofactor evidence="1">
        <name>pyridoxal 5'-phosphate</name>
        <dbReference type="ChEBI" id="CHEBI:597326"/>
    </cofactor>
</comment>
<dbReference type="PANTHER" id="PTHR43780:SF2">
    <property type="entry name" value="1-AMINOCYCLOPROPANE-1-CARBOXYLATE DEAMINASE-RELATED"/>
    <property type="match status" value="1"/>
</dbReference>
<dbReference type="PANTHER" id="PTHR43780">
    <property type="entry name" value="1-AMINOCYCLOPROPANE-1-CARBOXYLATE DEAMINASE-RELATED"/>
    <property type="match status" value="1"/>
</dbReference>
<gene>
    <name evidence="7" type="ORF">SAMN05421812_101514</name>
</gene>
<evidence type="ECO:0000256" key="4">
    <source>
        <dbReference type="PIRSR" id="PIRSR006278-1"/>
    </source>
</evidence>
<evidence type="ECO:0000259" key="6">
    <source>
        <dbReference type="Pfam" id="PF00291"/>
    </source>
</evidence>
<evidence type="ECO:0000313" key="7">
    <source>
        <dbReference type="EMBL" id="SNS71239.1"/>
    </source>
</evidence>
<protein>
    <submittedName>
        <fullName evidence="7">D-cysteine desulfhydrase</fullName>
    </submittedName>
</protein>
<dbReference type="InterPro" id="IPR027278">
    <property type="entry name" value="ACCD_DCysDesulf"/>
</dbReference>
<accession>A0A239GPV5</accession>
<proteinExistence type="inferred from homology"/>
<evidence type="ECO:0000256" key="2">
    <source>
        <dbReference type="ARBA" id="ARBA00008639"/>
    </source>
</evidence>
<dbReference type="Gene3D" id="3.40.50.1100">
    <property type="match status" value="2"/>
</dbReference>
<dbReference type="GO" id="GO:1901605">
    <property type="term" value="P:alpha-amino acid metabolic process"/>
    <property type="evidence" value="ECO:0007669"/>
    <property type="project" value="UniProtKB-ARBA"/>
</dbReference>
<feature type="active site" description="Nucleophile" evidence="4">
    <location>
        <position position="72"/>
    </location>
</feature>
<evidence type="ECO:0000256" key="3">
    <source>
        <dbReference type="ARBA" id="ARBA00022898"/>
    </source>
</evidence>
<feature type="domain" description="Tryptophan synthase beta chain-like PALP" evidence="6">
    <location>
        <begin position="7"/>
        <end position="278"/>
    </location>
</feature>
<dbReference type="PIRSF" id="PIRSF006278">
    <property type="entry name" value="ACCD_DCysDesulf"/>
    <property type="match status" value="1"/>
</dbReference>
<dbReference type="GO" id="GO:0019148">
    <property type="term" value="F:D-cysteine desulfhydrase activity"/>
    <property type="evidence" value="ECO:0007669"/>
    <property type="project" value="TreeGrafter"/>
</dbReference>
<reference evidence="7 8" key="1">
    <citation type="submission" date="2017-06" db="EMBL/GenBank/DDBJ databases">
        <authorList>
            <person name="Kim H.J."/>
            <person name="Triplett B.A."/>
        </authorList>
    </citation>
    <scope>NUCLEOTIDE SEQUENCE [LARGE SCALE GENOMIC DNA]</scope>
    <source>
        <strain evidence="7 8">CGMCC 4.5593</strain>
    </source>
</reference>
<dbReference type="InterPro" id="IPR001926">
    <property type="entry name" value="TrpB-like_PALP"/>
</dbReference>
<dbReference type="EMBL" id="FZPH01000001">
    <property type="protein sequence ID" value="SNS71239.1"/>
    <property type="molecule type" value="Genomic_DNA"/>
</dbReference>
<keyword evidence="8" id="KW-1185">Reference proteome</keyword>
<keyword evidence="3 5" id="KW-0663">Pyridoxal phosphate</keyword>
<sequence length="298" mass="30812">MKARRRLAVLPTPLHRLPALERKLGTGPLHLKRDDLTGFGVAGNKARPLEFLLGDALARGADTLVTAGAPSSNFIAAAALAARVCGLRCDILVAGAPTPVELASRSGARLLFTGADRDDLDRLVDEHAAKLRAEGRDPYPVPRGGATPVGALGFAAAAEELADQLAGDATVLIPTGSGASLAGFLAGQAAIGASWRTYGVSVSRPADRMRAEVLDLATRCAALAGTPAPDPRDLHLIDATGTGFGQVSDADRRAMRTVLDTEGILVDPTYGAKMFAALPTEAPAVLWHTGGLPWALKP</sequence>